<gene>
    <name evidence="3" type="ORF">MAE02_47370</name>
</gene>
<feature type="chain" id="PRO_5022214863" evidence="2">
    <location>
        <begin position="26"/>
        <end position="105"/>
    </location>
</feature>
<keyword evidence="4" id="KW-1185">Reference proteome</keyword>
<keyword evidence="2" id="KW-0732">Signal</keyword>
<organism evidence="3 4">
    <name type="scientific">Microvirga aerophila</name>
    <dbReference type="NCBI Taxonomy" id="670291"/>
    <lineage>
        <taxon>Bacteria</taxon>
        <taxon>Pseudomonadati</taxon>
        <taxon>Pseudomonadota</taxon>
        <taxon>Alphaproteobacteria</taxon>
        <taxon>Hyphomicrobiales</taxon>
        <taxon>Methylobacteriaceae</taxon>
        <taxon>Microvirga</taxon>
    </lineage>
</organism>
<comment type="caution">
    <text evidence="3">The sequence shown here is derived from an EMBL/GenBank/DDBJ whole genome shotgun (WGS) entry which is preliminary data.</text>
</comment>
<sequence length="105" mass="11496">MLIRPLPFLLLLMAFAFGLPGTAAAQSLPIGSLMNAIGRSQNAAPPPPVAIENGRGYNEKARSDVNRGKPGQVIRRERGRNGNEAIENYNYREINRTNRSHRGNG</sequence>
<feature type="signal peptide" evidence="2">
    <location>
        <begin position="1"/>
        <end position="25"/>
    </location>
</feature>
<proteinExistence type="predicted"/>
<evidence type="ECO:0000313" key="4">
    <source>
        <dbReference type="Proteomes" id="UP000321085"/>
    </source>
</evidence>
<reference evidence="3 4" key="1">
    <citation type="submission" date="2019-07" db="EMBL/GenBank/DDBJ databases">
        <title>Whole genome shotgun sequence of Microvirga aerophila NBRC 106136.</title>
        <authorList>
            <person name="Hosoyama A."/>
            <person name="Uohara A."/>
            <person name="Ohji S."/>
            <person name="Ichikawa N."/>
        </authorList>
    </citation>
    <scope>NUCLEOTIDE SEQUENCE [LARGE SCALE GENOMIC DNA]</scope>
    <source>
        <strain evidence="3 4">NBRC 106136</strain>
    </source>
</reference>
<accession>A0A512BYK4</accession>
<dbReference type="AlphaFoldDB" id="A0A512BYK4"/>
<evidence type="ECO:0000256" key="2">
    <source>
        <dbReference type="SAM" id="SignalP"/>
    </source>
</evidence>
<evidence type="ECO:0000313" key="3">
    <source>
        <dbReference type="EMBL" id="GEO17041.1"/>
    </source>
</evidence>
<evidence type="ECO:0000256" key="1">
    <source>
        <dbReference type="SAM" id="MobiDB-lite"/>
    </source>
</evidence>
<name>A0A512BYK4_9HYPH</name>
<dbReference type="Proteomes" id="UP000321085">
    <property type="component" value="Unassembled WGS sequence"/>
</dbReference>
<dbReference type="EMBL" id="BJYU01000086">
    <property type="protein sequence ID" value="GEO17041.1"/>
    <property type="molecule type" value="Genomic_DNA"/>
</dbReference>
<feature type="region of interest" description="Disordered" evidence="1">
    <location>
        <begin position="41"/>
        <end position="70"/>
    </location>
</feature>
<protein>
    <submittedName>
        <fullName evidence="3">Uncharacterized protein</fullName>
    </submittedName>
</protein>
<feature type="compositionally biased region" description="Basic and acidic residues" evidence="1">
    <location>
        <begin position="57"/>
        <end position="67"/>
    </location>
</feature>